<comment type="caution">
    <text evidence="6">The sequence shown here is derived from an EMBL/GenBank/DDBJ whole genome shotgun (WGS) entry which is preliminary data.</text>
</comment>
<dbReference type="PANTHER" id="PTHR43199">
    <property type="entry name" value="GLUTATHIONE HYDROLASE"/>
    <property type="match status" value="1"/>
</dbReference>
<dbReference type="InterPro" id="IPR043138">
    <property type="entry name" value="GGT_lsub"/>
</dbReference>
<feature type="signal peptide" evidence="5">
    <location>
        <begin position="1"/>
        <end position="27"/>
    </location>
</feature>
<keyword evidence="3" id="KW-0378">Hydrolase</keyword>
<organism evidence="6 7">
    <name type="scientific">Sphingomonas oryzagri</name>
    <dbReference type="NCBI Taxonomy" id="3042314"/>
    <lineage>
        <taxon>Bacteria</taxon>
        <taxon>Pseudomonadati</taxon>
        <taxon>Pseudomonadota</taxon>
        <taxon>Alphaproteobacteria</taxon>
        <taxon>Sphingomonadales</taxon>
        <taxon>Sphingomonadaceae</taxon>
        <taxon>Sphingomonas</taxon>
    </lineage>
</organism>
<evidence type="ECO:0000256" key="1">
    <source>
        <dbReference type="ARBA" id="ARBA00009381"/>
    </source>
</evidence>
<dbReference type="Gene3D" id="3.60.20.40">
    <property type="match status" value="1"/>
</dbReference>
<evidence type="ECO:0000256" key="2">
    <source>
        <dbReference type="ARBA" id="ARBA00022679"/>
    </source>
</evidence>
<dbReference type="Gene3D" id="1.10.246.130">
    <property type="match status" value="1"/>
</dbReference>
<keyword evidence="7" id="KW-1185">Reference proteome</keyword>
<dbReference type="RefSeq" id="WP_281045540.1">
    <property type="nucleotide sequence ID" value="NZ_JARYGZ010000002.1"/>
</dbReference>
<gene>
    <name evidence="6" type="ORF">QGN17_15690</name>
</gene>
<protein>
    <submittedName>
        <fullName evidence="6">Gamma-glutamyltransferase family protein</fullName>
    </submittedName>
</protein>
<dbReference type="PROSITE" id="PS51257">
    <property type="entry name" value="PROKAR_LIPOPROTEIN"/>
    <property type="match status" value="1"/>
</dbReference>
<sequence>MIPTGRKVSRLLAGLLAVSLASCTTTAPQQSAVAPTTPPAPTEQPRIFVAAANPLAVETGLATMRRGGSAIDAAIAMQAMLALVEPQSSSVAGGSFMTYLDAASGRITVYDGREEAPAGADPGMFLGPDGKPMPFSQAVLSGRATGVPGVLKMLALAHDEHGKLPWKDLFGDAVKTATEGFIVSPRLARMIHGDYTENSAPDVKRYFSKPDGTLLNAGDRLANLPYADFLRRLAAQGTDALYTGPTAAKLVARTHDGPLPGTMTLADLAAYHPVEREAICRPYRAYKVCVPPPPSSGAALLELLGILSHTDIDKRGPNDPQAWFEFAEASRLMYADRNRYFGDPKFVSVPIQGLLDPAYIAERAKLIGPDAAVPPPEAGHPAGAQVAGIDHTIDPTGTSHIIIRDAAGNVVSMTTTVESIFGTGRMVDGFFLNNQLTDFDFAPKDATGRPVANAVAPRKRPRSSMTPLIMLDKGGHFAGALGSAGGSAILAYVGKSMVGAVDWHMPMQDAIALPNLIATGPNFWGEVDKFPPDVVNALAARGVTLRPGQGEDSGIQGVIVRDGKFDGGYDPRREGRAITDSVAP</sequence>
<keyword evidence="5" id="KW-0732">Signal</keyword>
<evidence type="ECO:0000256" key="3">
    <source>
        <dbReference type="ARBA" id="ARBA00022801"/>
    </source>
</evidence>
<dbReference type="Proteomes" id="UP001160625">
    <property type="component" value="Unassembled WGS sequence"/>
</dbReference>
<feature type="chain" id="PRO_5046705026" evidence="5">
    <location>
        <begin position="28"/>
        <end position="584"/>
    </location>
</feature>
<proteinExistence type="inferred from homology"/>
<reference evidence="6" key="1">
    <citation type="submission" date="2023-04" db="EMBL/GenBank/DDBJ databases">
        <title>Sphingomonas sp. MAHUQ-71 isolated from rice field.</title>
        <authorList>
            <person name="Huq M.A."/>
        </authorList>
    </citation>
    <scope>NUCLEOTIDE SEQUENCE</scope>
    <source>
        <strain evidence="6">MAHUQ-71</strain>
    </source>
</reference>
<dbReference type="InterPro" id="IPR029055">
    <property type="entry name" value="Ntn_hydrolases_N"/>
</dbReference>
<evidence type="ECO:0000313" key="6">
    <source>
        <dbReference type="EMBL" id="MDH7640180.1"/>
    </source>
</evidence>
<dbReference type="InterPro" id="IPR043137">
    <property type="entry name" value="GGT_ssub_C"/>
</dbReference>
<evidence type="ECO:0000313" key="7">
    <source>
        <dbReference type="Proteomes" id="UP001160625"/>
    </source>
</evidence>
<evidence type="ECO:0000256" key="4">
    <source>
        <dbReference type="ARBA" id="ARBA00023145"/>
    </source>
</evidence>
<dbReference type="Pfam" id="PF01019">
    <property type="entry name" value="G_glu_transpept"/>
    <property type="match status" value="1"/>
</dbReference>
<accession>A0ABT6N4Z1</accession>
<comment type="similarity">
    <text evidence="1">Belongs to the gamma-glutamyltransferase family.</text>
</comment>
<dbReference type="PRINTS" id="PR01210">
    <property type="entry name" value="GGTRANSPTASE"/>
</dbReference>
<keyword evidence="2" id="KW-0808">Transferase</keyword>
<dbReference type="EMBL" id="JARYGZ010000002">
    <property type="protein sequence ID" value="MDH7640180.1"/>
    <property type="molecule type" value="Genomic_DNA"/>
</dbReference>
<evidence type="ECO:0000256" key="5">
    <source>
        <dbReference type="SAM" id="SignalP"/>
    </source>
</evidence>
<dbReference type="InterPro" id="IPR051792">
    <property type="entry name" value="GGT_bact"/>
</dbReference>
<name>A0ABT6N4Z1_9SPHN</name>
<dbReference type="PANTHER" id="PTHR43199:SF1">
    <property type="entry name" value="GLUTATHIONE HYDROLASE PROENZYME"/>
    <property type="match status" value="1"/>
</dbReference>
<dbReference type="SUPFAM" id="SSF56235">
    <property type="entry name" value="N-terminal nucleophile aminohydrolases (Ntn hydrolases)"/>
    <property type="match status" value="1"/>
</dbReference>
<keyword evidence="4" id="KW-0865">Zymogen</keyword>